<dbReference type="RefSeq" id="XP_030990155.1">
    <property type="nucleotide sequence ID" value="XM_031132637.1"/>
</dbReference>
<name>A0A507APM6_9PEZI</name>
<comment type="caution">
    <text evidence="2">The sequence shown here is derived from an EMBL/GenBank/DDBJ whole genome shotgun (WGS) entry which is preliminary data.</text>
</comment>
<protein>
    <submittedName>
        <fullName evidence="2">Uncharacterized protein</fullName>
    </submittedName>
</protein>
<feature type="region of interest" description="Disordered" evidence="1">
    <location>
        <begin position="87"/>
        <end position="122"/>
    </location>
</feature>
<dbReference type="EMBL" id="SKBQ01000078">
    <property type="protein sequence ID" value="TPX08444.1"/>
    <property type="molecule type" value="Genomic_DNA"/>
</dbReference>
<reference evidence="2 3" key="1">
    <citation type="submission" date="2019-06" db="EMBL/GenBank/DDBJ databases">
        <title>Draft genome sequence of the filamentous fungus Phialemoniopsis curvata isolated from diesel fuel.</title>
        <authorList>
            <person name="Varaljay V.A."/>
            <person name="Lyon W.J."/>
            <person name="Crouch A.L."/>
            <person name="Drake C.E."/>
            <person name="Hollomon J.M."/>
            <person name="Nadeau L.J."/>
            <person name="Nunn H.S."/>
            <person name="Stevenson B.S."/>
            <person name="Bojanowski C.L."/>
            <person name="Crookes-Goodson W.J."/>
        </authorList>
    </citation>
    <scope>NUCLEOTIDE SEQUENCE [LARGE SCALE GENOMIC DNA]</scope>
    <source>
        <strain evidence="2 3">D216</strain>
    </source>
</reference>
<accession>A0A507APM6</accession>
<dbReference type="AlphaFoldDB" id="A0A507APM6"/>
<proteinExistence type="predicted"/>
<feature type="region of interest" description="Disordered" evidence="1">
    <location>
        <begin position="1"/>
        <end position="52"/>
    </location>
</feature>
<dbReference type="InParanoid" id="A0A507APM6"/>
<keyword evidence="3" id="KW-1185">Reference proteome</keyword>
<evidence type="ECO:0000313" key="3">
    <source>
        <dbReference type="Proteomes" id="UP000319257"/>
    </source>
</evidence>
<evidence type="ECO:0000313" key="2">
    <source>
        <dbReference type="EMBL" id="TPX08444.1"/>
    </source>
</evidence>
<organism evidence="2 3">
    <name type="scientific">Thyridium curvatum</name>
    <dbReference type="NCBI Taxonomy" id="1093900"/>
    <lineage>
        <taxon>Eukaryota</taxon>
        <taxon>Fungi</taxon>
        <taxon>Dikarya</taxon>
        <taxon>Ascomycota</taxon>
        <taxon>Pezizomycotina</taxon>
        <taxon>Sordariomycetes</taxon>
        <taxon>Sordariomycetidae</taxon>
        <taxon>Thyridiales</taxon>
        <taxon>Thyridiaceae</taxon>
        <taxon>Thyridium</taxon>
    </lineage>
</organism>
<dbReference type="OrthoDB" id="5239396at2759"/>
<feature type="compositionally biased region" description="Low complexity" evidence="1">
    <location>
        <begin position="39"/>
        <end position="48"/>
    </location>
</feature>
<dbReference type="Proteomes" id="UP000319257">
    <property type="component" value="Unassembled WGS sequence"/>
</dbReference>
<gene>
    <name evidence="2" type="ORF">E0L32_010061</name>
</gene>
<feature type="compositionally biased region" description="Polar residues" evidence="1">
    <location>
        <begin position="93"/>
        <end position="114"/>
    </location>
</feature>
<evidence type="ECO:0000256" key="1">
    <source>
        <dbReference type="SAM" id="MobiDB-lite"/>
    </source>
</evidence>
<sequence>MAAALIRDPHLPAVSSPLNPESCYQVDVGPRGFRRSSRRTSPPARGGPLSPTQLLLRRKAAIAWRAQVMQHEAKYTVEERSAEDCRPPVYCETSGTSSSDKVDQPSESVTSSQPCPFRERNEKEPLNEITVIHIDLSSSSRKRGDVSPEADLTVTPLKIARRMLPAIAACCLLGCLPYLRRTALLERVTGIS</sequence>
<dbReference type="GeneID" id="41977508"/>